<keyword evidence="1" id="KW-0812">Transmembrane</keyword>
<evidence type="ECO:0000256" key="1">
    <source>
        <dbReference type="SAM" id="Phobius"/>
    </source>
</evidence>
<dbReference type="Proteomes" id="UP000198683">
    <property type="component" value="Unassembled WGS sequence"/>
</dbReference>
<keyword evidence="1" id="KW-0472">Membrane</keyword>
<feature type="transmembrane region" description="Helical" evidence="1">
    <location>
        <begin position="35"/>
        <end position="58"/>
    </location>
</feature>
<accession>A0A1G8T783</accession>
<evidence type="ECO:0000313" key="2">
    <source>
        <dbReference type="EMBL" id="SDJ37412.1"/>
    </source>
</evidence>
<dbReference type="AlphaFoldDB" id="A0A1G8T783"/>
<proteinExistence type="predicted"/>
<sequence>MSVGGGLLGTSVVCPHFVAVDGDSVMGEAGRRVRCLLVVGVSAFGGAVPSALAGVVGFGEISWLRGGSAFGEVHCAAGEVQGQAFVAVGQVDAE</sequence>
<keyword evidence="3" id="KW-1185">Reference proteome</keyword>
<dbReference type="EMBL" id="FNFB01000001">
    <property type="protein sequence ID" value="SDJ37412.1"/>
    <property type="molecule type" value="Genomic_DNA"/>
</dbReference>
<gene>
    <name evidence="2" type="ORF">SAMN05421874_101603</name>
</gene>
<protein>
    <submittedName>
        <fullName evidence="2">Uncharacterized protein</fullName>
    </submittedName>
</protein>
<evidence type="ECO:0000313" key="3">
    <source>
        <dbReference type="Proteomes" id="UP000198683"/>
    </source>
</evidence>
<organism evidence="2 3">
    <name type="scientific">Nonomuraea maritima</name>
    <dbReference type="NCBI Taxonomy" id="683260"/>
    <lineage>
        <taxon>Bacteria</taxon>
        <taxon>Bacillati</taxon>
        <taxon>Actinomycetota</taxon>
        <taxon>Actinomycetes</taxon>
        <taxon>Streptosporangiales</taxon>
        <taxon>Streptosporangiaceae</taxon>
        <taxon>Nonomuraea</taxon>
    </lineage>
</organism>
<reference evidence="2 3" key="1">
    <citation type="submission" date="2016-10" db="EMBL/GenBank/DDBJ databases">
        <authorList>
            <person name="de Groot N.N."/>
        </authorList>
    </citation>
    <scope>NUCLEOTIDE SEQUENCE [LARGE SCALE GENOMIC DNA]</scope>
    <source>
        <strain evidence="2 3">CGMCC 4.5681</strain>
    </source>
</reference>
<name>A0A1G8T783_9ACTN</name>
<keyword evidence="1" id="KW-1133">Transmembrane helix</keyword>